<gene>
    <name evidence="2" type="ORF">HUN01_34230</name>
</gene>
<evidence type="ECO:0000313" key="2">
    <source>
        <dbReference type="EMBL" id="QMS92403.1"/>
    </source>
</evidence>
<keyword evidence="1" id="KW-0472">Membrane</keyword>
<feature type="transmembrane region" description="Helical" evidence="1">
    <location>
        <begin position="41"/>
        <end position="62"/>
    </location>
</feature>
<accession>A0A7D7QXY1</accession>
<dbReference type="EMBL" id="CP054698">
    <property type="protein sequence ID" value="QMS92403.1"/>
    <property type="molecule type" value="Genomic_DNA"/>
</dbReference>
<organism evidence="2 3">
    <name type="scientific">Nostoc edaphicum CCNP1411</name>
    <dbReference type="NCBI Taxonomy" id="1472755"/>
    <lineage>
        <taxon>Bacteria</taxon>
        <taxon>Bacillati</taxon>
        <taxon>Cyanobacteriota</taxon>
        <taxon>Cyanophyceae</taxon>
        <taxon>Nostocales</taxon>
        <taxon>Nostocaceae</taxon>
        <taxon>Nostoc</taxon>
    </lineage>
</organism>
<dbReference type="KEGG" id="ned:HUN01_34230"/>
<dbReference type="Pfam" id="PF07784">
    <property type="entry name" value="DUF1622"/>
    <property type="match status" value="1"/>
</dbReference>
<dbReference type="RefSeq" id="WP_181929888.1">
    <property type="nucleotide sequence ID" value="NZ_CP054698.1"/>
</dbReference>
<proteinExistence type="predicted"/>
<reference evidence="3" key="1">
    <citation type="submission" date="2020-06" db="EMBL/GenBank/DDBJ databases">
        <title>Nostoc edaphicum CCNP1411 genome.</title>
        <authorList>
            <person name="Fidor A."/>
            <person name="Grabski M."/>
            <person name="Gawor J."/>
            <person name="Gromadka R."/>
            <person name="Wegrzyn G."/>
            <person name="Mazur-Marzec H."/>
        </authorList>
    </citation>
    <scope>NUCLEOTIDE SEQUENCE [LARGE SCALE GENOMIC DNA]</scope>
    <source>
        <strain evidence="3">CCNP1411</strain>
    </source>
</reference>
<feature type="transmembrane region" description="Helical" evidence="1">
    <location>
        <begin position="68"/>
        <end position="86"/>
    </location>
</feature>
<keyword evidence="1" id="KW-0812">Transmembrane</keyword>
<keyword evidence="3" id="KW-1185">Reference proteome</keyword>
<dbReference type="InterPro" id="IPR012427">
    <property type="entry name" value="DUF1622"/>
</dbReference>
<evidence type="ECO:0000313" key="3">
    <source>
        <dbReference type="Proteomes" id="UP000514713"/>
    </source>
</evidence>
<protein>
    <submittedName>
        <fullName evidence="2">DUF1622 domain-containing protein</fullName>
    </submittedName>
</protein>
<dbReference type="Proteomes" id="UP000514713">
    <property type="component" value="Chromosome"/>
</dbReference>
<sequence>MNLFNFSVWAAIIQLLGSLAIAGYVIAAIFSLVIRCNVYQARLIVAEGVLTSLSFMVAATLLKTINLQTWRQILVFSVILSLRIFLKKLFTWEKMQILTIKSHV</sequence>
<dbReference type="AlphaFoldDB" id="A0A7D7QXY1"/>
<name>A0A7D7QXY1_9NOSO</name>
<evidence type="ECO:0000256" key="1">
    <source>
        <dbReference type="SAM" id="Phobius"/>
    </source>
</evidence>
<keyword evidence="1" id="KW-1133">Transmembrane helix</keyword>
<feature type="transmembrane region" description="Helical" evidence="1">
    <location>
        <begin position="6"/>
        <end position="34"/>
    </location>
</feature>